<dbReference type="Proteomes" id="UP000178533">
    <property type="component" value="Unassembled WGS sequence"/>
</dbReference>
<comment type="caution">
    <text evidence="1">The sequence shown here is derived from an EMBL/GenBank/DDBJ whole genome shotgun (WGS) entry which is preliminary data.</text>
</comment>
<evidence type="ECO:0000313" key="1">
    <source>
        <dbReference type="EMBL" id="OGM11122.1"/>
    </source>
</evidence>
<dbReference type="AlphaFoldDB" id="A0A1F7X7T2"/>
<dbReference type="EMBL" id="MGFT01000032">
    <property type="protein sequence ID" value="OGM11122.1"/>
    <property type="molecule type" value="Genomic_DNA"/>
</dbReference>
<evidence type="ECO:0000313" key="2">
    <source>
        <dbReference type="Proteomes" id="UP000178533"/>
    </source>
</evidence>
<proteinExistence type="predicted"/>
<reference evidence="1 2" key="1">
    <citation type="journal article" date="2016" name="Nat. Commun.">
        <title>Thousands of microbial genomes shed light on interconnected biogeochemical processes in an aquifer system.</title>
        <authorList>
            <person name="Anantharaman K."/>
            <person name="Brown C.T."/>
            <person name="Hug L.A."/>
            <person name="Sharon I."/>
            <person name="Castelle C.J."/>
            <person name="Probst A.J."/>
            <person name="Thomas B.C."/>
            <person name="Singh A."/>
            <person name="Wilkins M.J."/>
            <person name="Karaoz U."/>
            <person name="Brodie E.L."/>
            <person name="Williams K.H."/>
            <person name="Hubbard S.S."/>
            <person name="Banfield J.F."/>
        </authorList>
    </citation>
    <scope>NUCLEOTIDE SEQUENCE [LARGE SCALE GENOMIC DNA]</scope>
</reference>
<gene>
    <name evidence="1" type="ORF">A2W13_02975</name>
</gene>
<name>A0A1F7X7T2_9BACT</name>
<protein>
    <submittedName>
        <fullName evidence="1">Uncharacterized protein</fullName>
    </submittedName>
</protein>
<accession>A0A1F7X7T2</accession>
<organism evidence="1 2">
    <name type="scientific">Candidatus Woesebacteria bacterium RBG_16_36_11</name>
    <dbReference type="NCBI Taxonomy" id="1802481"/>
    <lineage>
        <taxon>Bacteria</taxon>
        <taxon>Candidatus Woeseibacteriota</taxon>
    </lineage>
</organism>
<sequence>MMMKKIIFLVVFLLSFFFLVTPAKASIISIDKNGNIIWKILAYESPLALEIPKQNLEVKNVTSTNSSNREISLSKEDGKVSLKVGDAETLDVTNMGDSLVEIEERGDIKKIEIGIKGDKFSIKEGDILALSAYPINIDPVENRLSVVTSSGKKYLGIFPYEAAQVALRSKYISKINQKTFDITEENKDVSYLIAGDRVINLFNLIKINIPVTTKISASTGEILSVEQPMWLKVLGFMFS</sequence>
<dbReference type="STRING" id="1802481.A2W13_02975"/>